<keyword evidence="3" id="KW-1185">Reference proteome</keyword>
<dbReference type="InterPro" id="IPR050587">
    <property type="entry name" value="GNT1/Glycosyltrans_8"/>
</dbReference>
<evidence type="ECO:0000313" key="3">
    <source>
        <dbReference type="Proteomes" id="UP001629113"/>
    </source>
</evidence>
<feature type="region of interest" description="Disordered" evidence="1">
    <location>
        <begin position="59"/>
        <end position="103"/>
    </location>
</feature>
<gene>
    <name evidence="2" type="ORF">PVAG01_08563</name>
</gene>
<proteinExistence type="predicted"/>
<name>A0ABR4P9S0_9HELO</name>
<protein>
    <recommendedName>
        <fullName evidence="4">Glycosyltransferase family 8 protein</fullName>
    </recommendedName>
</protein>
<dbReference type="Proteomes" id="UP001629113">
    <property type="component" value="Unassembled WGS sequence"/>
</dbReference>
<dbReference type="InterPro" id="IPR029044">
    <property type="entry name" value="Nucleotide-diphossugar_trans"/>
</dbReference>
<sequence>MGNLQPRIVKLLVFLCVTATILFCARTFTHLSVGDLLVPTPSISELHLKVYDVFGQQEKSADQEVSREDLKSSDSGESEQRQHELPDSYNKDQTKQVEIPRPRPSDNFAFALFLAAPGGEGKETDNDYDDLYFVATRMLLYQLLHDPSTRTNNSYPVVILVTQDVVKRKIERLRGDGADVRVVQKLYLDWAPTRKAWQDVLTKLHLFDLTEYEKVLFLDSDTLLTRRMDDIFFDPATEVINNKGDTSEGATPLDEPAQPKTYMFAGNAGAGGFNHSEIYPPPKGNNLNAGCMVIRPAKDLYKYYLDIAKIKDRFNGRYPEQSLWWYVHRREGNMPWIQLNHDWNINRATWADYEHKIASLHAKWWSEDNEPKLRDFAMQIRGKMQGFWEGKEGREIYGA</sequence>
<dbReference type="Gene3D" id="3.90.550.10">
    <property type="entry name" value="Spore Coat Polysaccharide Biosynthesis Protein SpsA, Chain A"/>
    <property type="match status" value="1"/>
</dbReference>
<dbReference type="SUPFAM" id="SSF53448">
    <property type="entry name" value="Nucleotide-diphospho-sugar transferases"/>
    <property type="match status" value="1"/>
</dbReference>
<reference evidence="2 3" key="1">
    <citation type="submission" date="2024-06" db="EMBL/GenBank/DDBJ databases">
        <title>Complete genome of Phlyctema vagabunda strain 19-DSS-EL-015.</title>
        <authorList>
            <person name="Fiorenzani C."/>
        </authorList>
    </citation>
    <scope>NUCLEOTIDE SEQUENCE [LARGE SCALE GENOMIC DNA]</scope>
    <source>
        <strain evidence="2 3">19-DSS-EL-015</strain>
    </source>
</reference>
<comment type="caution">
    <text evidence="2">The sequence shown here is derived from an EMBL/GenBank/DDBJ whole genome shotgun (WGS) entry which is preliminary data.</text>
</comment>
<dbReference type="PANTHER" id="PTHR11183">
    <property type="entry name" value="GLYCOGENIN SUBFAMILY MEMBER"/>
    <property type="match status" value="1"/>
</dbReference>
<evidence type="ECO:0000256" key="1">
    <source>
        <dbReference type="SAM" id="MobiDB-lite"/>
    </source>
</evidence>
<evidence type="ECO:0000313" key="2">
    <source>
        <dbReference type="EMBL" id="KAL3420064.1"/>
    </source>
</evidence>
<organism evidence="2 3">
    <name type="scientific">Phlyctema vagabunda</name>
    <dbReference type="NCBI Taxonomy" id="108571"/>
    <lineage>
        <taxon>Eukaryota</taxon>
        <taxon>Fungi</taxon>
        <taxon>Dikarya</taxon>
        <taxon>Ascomycota</taxon>
        <taxon>Pezizomycotina</taxon>
        <taxon>Leotiomycetes</taxon>
        <taxon>Helotiales</taxon>
        <taxon>Dermateaceae</taxon>
        <taxon>Phlyctema</taxon>
    </lineage>
</organism>
<evidence type="ECO:0008006" key="4">
    <source>
        <dbReference type="Google" id="ProtNLM"/>
    </source>
</evidence>
<accession>A0ABR4P9S0</accession>
<dbReference type="EMBL" id="JBFCZG010000007">
    <property type="protein sequence ID" value="KAL3420064.1"/>
    <property type="molecule type" value="Genomic_DNA"/>
</dbReference>